<evidence type="ECO:0000313" key="2">
    <source>
        <dbReference type="EMBL" id="CAH0997817.1"/>
    </source>
</evidence>
<dbReference type="PANTHER" id="PTHR13696:SF99">
    <property type="entry name" value="COBYRINIC ACID AC-DIAMIDE SYNTHASE"/>
    <property type="match status" value="1"/>
</dbReference>
<dbReference type="Gene3D" id="3.40.50.300">
    <property type="entry name" value="P-loop containing nucleotide triphosphate hydrolases"/>
    <property type="match status" value="1"/>
</dbReference>
<proteinExistence type="predicted"/>
<organism evidence="2 3">
    <name type="scientific">Emticicia aquatica</name>
    <dbReference type="NCBI Taxonomy" id="1681835"/>
    <lineage>
        <taxon>Bacteria</taxon>
        <taxon>Pseudomonadati</taxon>
        <taxon>Bacteroidota</taxon>
        <taxon>Cytophagia</taxon>
        <taxon>Cytophagales</taxon>
        <taxon>Leadbetterellaceae</taxon>
        <taxon>Emticicia</taxon>
    </lineage>
</organism>
<dbReference type="InterPro" id="IPR050678">
    <property type="entry name" value="DNA_Partitioning_ATPase"/>
</dbReference>
<comment type="caution">
    <text evidence="2">The sequence shown here is derived from an EMBL/GenBank/DDBJ whole genome shotgun (WGS) entry which is preliminary data.</text>
</comment>
<dbReference type="SUPFAM" id="SSF52540">
    <property type="entry name" value="P-loop containing nucleoside triphosphate hydrolases"/>
    <property type="match status" value="1"/>
</dbReference>
<dbReference type="EMBL" id="CAKLPY010000006">
    <property type="protein sequence ID" value="CAH0997817.1"/>
    <property type="molecule type" value="Genomic_DNA"/>
</dbReference>
<accession>A0ABM9AVN4</accession>
<feature type="domain" description="AAA" evidence="1">
    <location>
        <begin position="69"/>
        <end position="239"/>
    </location>
</feature>
<dbReference type="Proteomes" id="UP000837932">
    <property type="component" value="Unassembled WGS sequence"/>
</dbReference>
<keyword evidence="3" id="KW-1185">Reference proteome</keyword>
<reference evidence="2" key="1">
    <citation type="submission" date="2021-12" db="EMBL/GenBank/DDBJ databases">
        <authorList>
            <person name="Rodrigo-Torres L."/>
            <person name="Arahal R. D."/>
            <person name="Lucena T."/>
        </authorList>
    </citation>
    <scope>NUCLEOTIDE SEQUENCE</scope>
    <source>
        <strain evidence="2">CECT 8858</strain>
    </source>
</reference>
<dbReference type="Pfam" id="PF13614">
    <property type="entry name" value="AAA_31"/>
    <property type="match status" value="1"/>
</dbReference>
<evidence type="ECO:0000313" key="3">
    <source>
        <dbReference type="Proteomes" id="UP000837932"/>
    </source>
</evidence>
<dbReference type="InterPro" id="IPR027417">
    <property type="entry name" value="P-loop_NTPase"/>
</dbReference>
<protein>
    <submittedName>
        <fullName evidence="2">Iron-sulfur cluster carrier protein</fullName>
    </submittedName>
</protein>
<dbReference type="InterPro" id="IPR025669">
    <property type="entry name" value="AAA_dom"/>
</dbReference>
<sequence>MLTQETLLKFLKRRSAISVATLEREAGLPKNTLSGVLSGTRNLSEKHLTALFPIVTQYGFSNEAFEKARVISIINHKGGVGKTTTTAYLGEALANKGFKVLLIDIDPQGSLSEVLNIRVGQTQVFHSLLNLEVPLAIQPVQENLDIAPSDIELSSAEKELSNKIGGELRLKVAISKISKNYDFILIDCPPSLNILTVTAMQASNSCLITTLPEQLAYKGLVVLLERIAEVRALLNPSLELDGIVFTMVKGNSIHREYKELIRQQFSNLKVFDTEIKHLIDFQKAMIDHLTISAFNKNSEAATSYENLGEEYLLSLDKRS</sequence>
<evidence type="ECO:0000259" key="1">
    <source>
        <dbReference type="Pfam" id="PF13614"/>
    </source>
</evidence>
<dbReference type="RefSeq" id="WP_238808623.1">
    <property type="nucleotide sequence ID" value="NZ_CAKLPY010000006.1"/>
</dbReference>
<name>A0ABM9AVN4_9BACT</name>
<dbReference type="CDD" id="cd02042">
    <property type="entry name" value="ParAB_family"/>
    <property type="match status" value="1"/>
</dbReference>
<gene>
    <name evidence="2" type="ORF">EMA8858_03951</name>
</gene>
<dbReference type="PANTHER" id="PTHR13696">
    <property type="entry name" value="P-LOOP CONTAINING NUCLEOSIDE TRIPHOSPHATE HYDROLASE"/>
    <property type="match status" value="1"/>
</dbReference>